<accession>E4XTU9</accession>
<reference evidence="2" key="1">
    <citation type="journal article" date="2010" name="Science">
        <title>Plasticity of animal genome architecture unmasked by rapid evolution of a pelagic tunicate.</title>
        <authorList>
            <person name="Denoeud F."/>
            <person name="Henriet S."/>
            <person name="Mungpakdee S."/>
            <person name="Aury J.M."/>
            <person name="Da Silva C."/>
            <person name="Brinkmann H."/>
            <person name="Mikhaleva J."/>
            <person name="Olsen L.C."/>
            <person name="Jubin C."/>
            <person name="Canestro C."/>
            <person name="Bouquet J.M."/>
            <person name="Danks G."/>
            <person name="Poulain J."/>
            <person name="Campsteijn C."/>
            <person name="Adamski M."/>
            <person name="Cross I."/>
            <person name="Yadetie F."/>
            <person name="Muffato M."/>
            <person name="Louis A."/>
            <person name="Butcher S."/>
            <person name="Tsagkogeorga G."/>
            <person name="Konrad A."/>
            <person name="Singh S."/>
            <person name="Jensen M.F."/>
            <person name="Cong E.H."/>
            <person name="Eikeseth-Otteraa H."/>
            <person name="Noel B."/>
            <person name="Anthouard V."/>
            <person name="Porcel B.M."/>
            <person name="Kachouri-Lafond R."/>
            <person name="Nishino A."/>
            <person name="Ugolini M."/>
            <person name="Chourrout P."/>
            <person name="Nishida H."/>
            <person name="Aasland R."/>
            <person name="Huzurbazar S."/>
            <person name="Westhof E."/>
            <person name="Delsuc F."/>
            <person name="Lehrach H."/>
            <person name="Reinhardt R."/>
            <person name="Weissenbach J."/>
            <person name="Roy S.W."/>
            <person name="Artiguenave F."/>
            <person name="Postlethwait J.H."/>
            <person name="Manak J.R."/>
            <person name="Thompson E.M."/>
            <person name="Jaillon O."/>
            <person name="Du Pasquier L."/>
            <person name="Boudinot P."/>
            <person name="Liberles D.A."/>
            <person name="Volff J.N."/>
            <person name="Philippe H."/>
            <person name="Lenhard B."/>
            <person name="Roest Crollius H."/>
            <person name="Wincker P."/>
            <person name="Chourrout D."/>
        </authorList>
    </citation>
    <scope>NUCLEOTIDE SEQUENCE [LARGE SCALE GENOMIC DNA]</scope>
</reference>
<keyword evidence="3" id="KW-1185">Reference proteome</keyword>
<evidence type="ECO:0000313" key="2">
    <source>
        <dbReference type="EMBL" id="CBY13161.1"/>
    </source>
</evidence>
<dbReference type="InParanoid" id="E4XTU9"/>
<protein>
    <submittedName>
        <fullName evidence="2">Uncharacterized protein</fullName>
    </submittedName>
</protein>
<name>E4XTU9_OIKDI</name>
<feature type="region of interest" description="Disordered" evidence="1">
    <location>
        <begin position="1"/>
        <end position="27"/>
    </location>
</feature>
<dbReference type="EMBL" id="FN653164">
    <property type="protein sequence ID" value="CBY13161.1"/>
    <property type="molecule type" value="Genomic_DNA"/>
</dbReference>
<evidence type="ECO:0000313" key="3">
    <source>
        <dbReference type="Proteomes" id="UP000001307"/>
    </source>
</evidence>
<dbReference type="Proteomes" id="UP000001307">
    <property type="component" value="Unassembled WGS sequence"/>
</dbReference>
<organism evidence="2">
    <name type="scientific">Oikopleura dioica</name>
    <name type="common">Tunicate</name>
    <dbReference type="NCBI Taxonomy" id="34765"/>
    <lineage>
        <taxon>Eukaryota</taxon>
        <taxon>Metazoa</taxon>
        <taxon>Chordata</taxon>
        <taxon>Tunicata</taxon>
        <taxon>Appendicularia</taxon>
        <taxon>Copelata</taxon>
        <taxon>Oikopleuridae</taxon>
        <taxon>Oikopleura</taxon>
    </lineage>
</organism>
<sequence length="152" mass="16772">MNFAEGLHGTEGSSDLKDDESNTCDTGFDANAKEVEIMSTLLLDQLNERDELVNSIQLKNRFISFVHRVEEVSKSSREGRINTIRGILKSLHVPVPATLSPHPSTLVIPYIPGAIPTDEQLEALCRCLEAMASNSRLAPTLLAKYICSVYLE</sequence>
<proteinExistence type="predicted"/>
<evidence type="ECO:0000256" key="1">
    <source>
        <dbReference type="SAM" id="MobiDB-lite"/>
    </source>
</evidence>
<dbReference type="AlphaFoldDB" id="E4XTU9"/>
<dbReference type="OrthoDB" id="7959977at2759"/>
<gene>
    <name evidence="2" type="ORF">GSOID_T00003910001</name>
</gene>